<accession>A0A8J8SWF8</accession>
<organism evidence="2 3">
    <name type="scientific">Halteria grandinella</name>
    <dbReference type="NCBI Taxonomy" id="5974"/>
    <lineage>
        <taxon>Eukaryota</taxon>
        <taxon>Sar</taxon>
        <taxon>Alveolata</taxon>
        <taxon>Ciliophora</taxon>
        <taxon>Intramacronucleata</taxon>
        <taxon>Spirotrichea</taxon>
        <taxon>Stichotrichia</taxon>
        <taxon>Sporadotrichida</taxon>
        <taxon>Halteriidae</taxon>
        <taxon>Halteria</taxon>
    </lineage>
</organism>
<keyword evidence="1" id="KW-0472">Membrane</keyword>
<comment type="caution">
    <text evidence="2">The sequence shown here is derived from an EMBL/GenBank/DDBJ whole genome shotgun (WGS) entry which is preliminary data.</text>
</comment>
<keyword evidence="1" id="KW-0812">Transmembrane</keyword>
<keyword evidence="1" id="KW-1133">Transmembrane helix</keyword>
<proteinExistence type="predicted"/>
<evidence type="ECO:0000313" key="3">
    <source>
        <dbReference type="Proteomes" id="UP000785679"/>
    </source>
</evidence>
<evidence type="ECO:0000256" key="1">
    <source>
        <dbReference type="SAM" id="Phobius"/>
    </source>
</evidence>
<dbReference type="Proteomes" id="UP000785679">
    <property type="component" value="Unassembled WGS sequence"/>
</dbReference>
<sequence>MKEPVRSTFLHINLKISKFDAFHKFLLNLGPIVVLMNGRQNLVKYLLQQLSMMGLLYIEYQSETIDSTSHIIYAASNILINMIAYTCLYIISLGHMKRYQQVLLAFIKANSTNFLSFLNFSVYTFQRDDPIQTKRMKSYWENNYAK</sequence>
<reference evidence="2" key="1">
    <citation type="submission" date="2019-06" db="EMBL/GenBank/DDBJ databases">
        <authorList>
            <person name="Zheng W."/>
        </authorList>
    </citation>
    <scope>NUCLEOTIDE SEQUENCE</scope>
    <source>
        <strain evidence="2">QDHG01</strain>
    </source>
</reference>
<gene>
    <name evidence="2" type="ORF">FGO68_gene17785</name>
</gene>
<evidence type="ECO:0000313" key="2">
    <source>
        <dbReference type="EMBL" id="TNV73352.1"/>
    </source>
</evidence>
<protein>
    <submittedName>
        <fullName evidence="2">Uncharacterized protein</fullName>
    </submittedName>
</protein>
<keyword evidence="3" id="KW-1185">Reference proteome</keyword>
<dbReference type="AlphaFoldDB" id="A0A8J8SWF8"/>
<name>A0A8J8SWF8_HALGN</name>
<dbReference type="EMBL" id="RRYP01019137">
    <property type="protein sequence ID" value="TNV73352.1"/>
    <property type="molecule type" value="Genomic_DNA"/>
</dbReference>
<feature type="transmembrane region" description="Helical" evidence="1">
    <location>
        <begin position="70"/>
        <end position="91"/>
    </location>
</feature>